<comment type="caution">
    <text evidence="1">The sequence shown here is derived from an EMBL/GenBank/DDBJ whole genome shotgun (WGS) entry which is preliminary data.</text>
</comment>
<dbReference type="AlphaFoldDB" id="A0A7C8KPX4"/>
<dbReference type="EMBL" id="WEID01000099">
    <property type="protein sequence ID" value="KAB8126920.1"/>
    <property type="molecule type" value="Genomic_DNA"/>
</dbReference>
<evidence type="ECO:0000313" key="2">
    <source>
        <dbReference type="Proteomes" id="UP000480246"/>
    </source>
</evidence>
<keyword evidence="2" id="KW-1185">Reference proteome</keyword>
<sequence>MNKYQVTERMKMLKKLINSPDTNIHINGGGADIYEEINNPPTDKDGFVHKYYLQETTKGLIEVLIEKER</sequence>
<protein>
    <submittedName>
        <fullName evidence="1">Uncharacterized protein</fullName>
    </submittedName>
</protein>
<evidence type="ECO:0000313" key="1">
    <source>
        <dbReference type="EMBL" id="KAB8126920.1"/>
    </source>
</evidence>
<name>A0A7C8KPX4_9BACI</name>
<organism evidence="1 2">
    <name type="scientific">Gracilibacillus oryzae</name>
    <dbReference type="NCBI Taxonomy" id="1672701"/>
    <lineage>
        <taxon>Bacteria</taxon>
        <taxon>Bacillati</taxon>
        <taxon>Bacillota</taxon>
        <taxon>Bacilli</taxon>
        <taxon>Bacillales</taxon>
        <taxon>Bacillaceae</taxon>
        <taxon>Gracilibacillus</taxon>
    </lineage>
</organism>
<gene>
    <name evidence="1" type="ORF">F9U64_19055</name>
</gene>
<dbReference type="Proteomes" id="UP000480246">
    <property type="component" value="Unassembled WGS sequence"/>
</dbReference>
<dbReference type="OrthoDB" id="2973942at2"/>
<reference evidence="1 2" key="1">
    <citation type="submission" date="2019-10" db="EMBL/GenBank/DDBJ databases">
        <title>Gracilibacillus sp. nov. isolated from rice seeds.</title>
        <authorList>
            <person name="He S."/>
        </authorList>
    </citation>
    <scope>NUCLEOTIDE SEQUENCE [LARGE SCALE GENOMIC DNA]</scope>
    <source>
        <strain evidence="1 2">TD8</strain>
    </source>
</reference>
<accession>A0A7C8KPX4</accession>
<proteinExistence type="predicted"/>
<dbReference type="RefSeq" id="WP_153406468.1">
    <property type="nucleotide sequence ID" value="NZ_ML762446.1"/>
</dbReference>